<organism evidence="2">
    <name type="scientific">Burkholderia orbicola (strain AU 1054)</name>
    <dbReference type="NCBI Taxonomy" id="331271"/>
    <lineage>
        <taxon>Bacteria</taxon>
        <taxon>Pseudomonadati</taxon>
        <taxon>Pseudomonadota</taxon>
        <taxon>Betaproteobacteria</taxon>
        <taxon>Burkholderiales</taxon>
        <taxon>Burkholderiaceae</taxon>
        <taxon>Burkholderia</taxon>
        <taxon>Burkholderia cepacia complex</taxon>
        <taxon>Burkholderia orbicola</taxon>
    </lineage>
</organism>
<evidence type="ECO:0000313" key="2">
    <source>
        <dbReference type="EMBL" id="ABF75519.1"/>
    </source>
</evidence>
<evidence type="ECO:0000256" key="1">
    <source>
        <dbReference type="SAM" id="MobiDB-lite"/>
    </source>
</evidence>
<protein>
    <submittedName>
        <fullName evidence="2">Uncharacterized protein</fullName>
    </submittedName>
</protein>
<name>A0A0H2XM21_BURO1</name>
<accession>A0A0H2XM21</accession>
<proteinExistence type="predicted"/>
<sequence length="120" mass="13176">MPARARTGAGQRRTVMPWSIVPYISILPPRSPVAPAPPCAQAAQMNAAANMQKIVFIVASRHMRRPVAAASGHSTRGPRRPTVRPATASKPLHPTFHPEAKHRMRARTTLPLIPLDETRR</sequence>
<dbReference type="AlphaFoldDB" id="A0A0H2XM21"/>
<feature type="region of interest" description="Disordered" evidence="1">
    <location>
        <begin position="67"/>
        <end position="120"/>
    </location>
</feature>
<dbReference type="EMBL" id="CP000378">
    <property type="protein sequence ID" value="ABF75519.1"/>
    <property type="molecule type" value="Genomic_DNA"/>
</dbReference>
<gene>
    <name evidence="2" type="ordered locus">Bcen_0609</name>
</gene>
<reference evidence="2" key="1">
    <citation type="submission" date="2006-05" db="EMBL/GenBank/DDBJ databases">
        <title>Complete sequence of chromosome 1 of Burkholderia cenocepacia AU 1054.</title>
        <authorList>
            <consortium name="US DOE Joint Genome Institute"/>
            <person name="Copeland A."/>
            <person name="Lucas S."/>
            <person name="Lapidus A."/>
            <person name="Barry K."/>
            <person name="Detter J.C."/>
            <person name="Glavina del Rio T."/>
            <person name="Hammon N."/>
            <person name="Israni S."/>
            <person name="Dalin E."/>
            <person name="Tice H."/>
            <person name="Pitluck S."/>
            <person name="Chain P."/>
            <person name="Malfatti S."/>
            <person name="Shin M."/>
            <person name="Vergez L."/>
            <person name="Schmutz J."/>
            <person name="Larimer F."/>
            <person name="Land M."/>
            <person name="Hauser L."/>
            <person name="Kyrpides N."/>
            <person name="Lykidis A."/>
            <person name="LiPuma J.J."/>
            <person name="Konstantinidis K."/>
            <person name="Tiedje J.M."/>
            <person name="Richardson P."/>
        </authorList>
    </citation>
    <scope>NUCLEOTIDE SEQUENCE [LARGE SCALE GENOMIC DNA]</scope>
    <source>
        <strain evidence="2">AU 1054</strain>
    </source>
</reference>
<dbReference type="HOGENOM" id="CLU_2045259_0_0_4"/>